<sequence>MGGATLGSWTYAFATADGTRRPTVNTNGDRTDPGSGWDDPLGVFTDLLALALAPAGPGLRPGP</sequence>
<accession>A0A9W6PL84</accession>
<organism evidence="2 3">
    <name type="scientific">Kitasatospora phosalacinea</name>
    <dbReference type="NCBI Taxonomy" id="2065"/>
    <lineage>
        <taxon>Bacteria</taxon>
        <taxon>Bacillati</taxon>
        <taxon>Actinomycetota</taxon>
        <taxon>Actinomycetes</taxon>
        <taxon>Kitasatosporales</taxon>
        <taxon>Streptomycetaceae</taxon>
        <taxon>Kitasatospora</taxon>
    </lineage>
</organism>
<dbReference type="OrthoDB" id="3862163at2"/>
<feature type="region of interest" description="Disordered" evidence="1">
    <location>
        <begin position="18"/>
        <end position="38"/>
    </location>
</feature>
<dbReference type="RefSeq" id="WP_033252165.1">
    <property type="nucleotide sequence ID" value="NZ_BSRX01000031.1"/>
</dbReference>
<dbReference type="AlphaFoldDB" id="A0A9W6PL84"/>
<reference evidence="2" key="1">
    <citation type="submission" date="2023-02" db="EMBL/GenBank/DDBJ databases">
        <title>Kitasatospora phosalacinea NBRC 14362.</title>
        <authorList>
            <person name="Ichikawa N."/>
            <person name="Sato H."/>
            <person name="Tonouchi N."/>
        </authorList>
    </citation>
    <scope>NUCLEOTIDE SEQUENCE</scope>
    <source>
        <strain evidence="2">NBRC 14362</strain>
    </source>
</reference>
<comment type="caution">
    <text evidence="2">The sequence shown here is derived from an EMBL/GenBank/DDBJ whole genome shotgun (WGS) entry which is preliminary data.</text>
</comment>
<dbReference type="EMBL" id="BSRX01000031">
    <property type="protein sequence ID" value="GLW56898.1"/>
    <property type="molecule type" value="Genomic_DNA"/>
</dbReference>
<name>A0A9W6PL84_9ACTN</name>
<evidence type="ECO:0000256" key="1">
    <source>
        <dbReference type="SAM" id="MobiDB-lite"/>
    </source>
</evidence>
<gene>
    <name evidence="2" type="ORF">Kpho01_49090</name>
</gene>
<proteinExistence type="predicted"/>
<evidence type="ECO:0000313" key="2">
    <source>
        <dbReference type="EMBL" id="GLW56898.1"/>
    </source>
</evidence>
<evidence type="ECO:0000313" key="3">
    <source>
        <dbReference type="Proteomes" id="UP001165143"/>
    </source>
</evidence>
<protein>
    <submittedName>
        <fullName evidence="2">Uncharacterized protein</fullName>
    </submittedName>
</protein>
<dbReference type="Proteomes" id="UP001165143">
    <property type="component" value="Unassembled WGS sequence"/>
</dbReference>